<evidence type="ECO:0000313" key="2">
    <source>
        <dbReference type="Proteomes" id="UP000789759"/>
    </source>
</evidence>
<sequence length="399" mass="45403">KAVFVTRVSRKHFISVSHKDKRPPHIPSPHPPPKIPISKRAYVKFNDPPDVTNGIMVFWETPSNKTIIVGQFSSGFTEGDEKEYTFKVYNETSELVDLKPENDTFDKLFKIRSNGSTDSFLFALDTPLVTGNNSVVGNYLVIGRPGYLLGYKLHYDKKNVYIIEMAYTSHEDVISYLQDCFKEPNNKLVIKIQKFPIDHYNPIGIGEKITPDIAVRPRECLVQRASPYPDFPRGDFKSNSHARIICEVANIQKIDLWNTRCETWMHEEYVRCVLGVKIYPKININRIVHQPIIARLWVRQALPGGILSSNTTLAENGIYVKEWECGTIHHNTHAPTGCNAPNNNEFQVTIPVRDAFWDPPILGRVPNVEGYTAVVPNTVVGENFVIDLYDIQQIVLNVN</sequence>
<proteinExistence type="predicted"/>
<dbReference type="EMBL" id="CAJVQA010012610">
    <property type="protein sequence ID" value="CAG8718058.1"/>
    <property type="molecule type" value="Genomic_DNA"/>
</dbReference>
<keyword evidence="2" id="KW-1185">Reference proteome</keyword>
<organism evidence="1 2">
    <name type="scientific">Cetraspora pellucida</name>
    <dbReference type="NCBI Taxonomy" id="1433469"/>
    <lineage>
        <taxon>Eukaryota</taxon>
        <taxon>Fungi</taxon>
        <taxon>Fungi incertae sedis</taxon>
        <taxon>Mucoromycota</taxon>
        <taxon>Glomeromycotina</taxon>
        <taxon>Glomeromycetes</taxon>
        <taxon>Diversisporales</taxon>
        <taxon>Gigasporaceae</taxon>
        <taxon>Cetraspora</taxon>
    </lineage>
</organism>
<gene>
    <name evidence="1" type="ORF">CPELLU_LOCUS12719</name>
</gene>
<reference evidence="1" key="1">
    <citation type="submission" date="2021-06" db="EMBL/GenBank/DDBJ databases">
        <authorList>
            <person name="Kallberg Y."/>
            <person name="Tangrot J."/>
            <person name="Rosling A."/>
        </authorList>
    </citation>
    <scope>NUCLEOTIDE SEQUENCE</scope>
    <source>
        <strain evidence="1">FL966</strain>
    </source>
</reference>
<evidence type="ECO:0000313" key="1">
    <source>
        <dbReference type="EMBL" id="CAG8718058.1"/>
    </source>
</evidence>
<accession>A0A9N9I2U9</accession>
<dbReference type="OrthoDB" id="2307059at2759"/>
<protein>
    <submittedName>
        <fullName evidence="1">13498_t:CDS:1</fullName>
    </submittedName>
</protein>
<dbReference type="Proteomes" id="UP000789759">
    <property type="component" value="Unassembled WGS sequence"/>
</dbReference>
<feature type="non-terminal residue" evidence="1">
    <location>
        <position position="399"/>
    </location>
</feature>
<name>A0A9N9I2U9_9GLOM</name>
<comment type="caution">
    <text evidence="1">The sequence shown here is derived from an EMBL/GenBank/DDBJ whole genome shotgun (WGS) entry which is preliminary data.</text>
</comment>
<dbReference type="AlphaFoldDB" id="A0A9N9I2U9"/>